<dbReference type="Proteomes" id="UP000823486">
    <property type="component" value="Unassembled WGS sequence"/>
</dbReference>
<proteinExistence type="predicted"/>
<dbReference type="RefSeq" id="WP_275585044.1">
    <property type="nucleotide sequence ID" value="NZ_JAFBFI010000002.1"/>
</dbReference>
<comment type="caution">
    <text evidence="2">The sequence shown here is derived from an EMBL/GenBank/DDBJ whole genome shotgun (WGS) entry which is preliminary data.</text>
</comment>
<evidence type="ECO:0000313" key="3">
    <source>
        <dbReference type="Proteomes" id="UP000823486"/>
    </source>
</evidence>
<evidence type="ECO:0000313" key="2">
    <source>
        <dbReference type="EMBL" id="MBM7691424.1"/>
    </source>
</evidence>
<organism evidence="2 3">
    <name type="scientific">Peribacillus deserti</name>
    <dbReference type="NCBI Taxonomy" id="673318"/>
    <lineage>
        <taxon>Bacteria</taxon>
        <taxon>Bacillati</taxon>
        <taxon>Bacillota</taxon>
        <taxon>Bacilli</taxon>
        <taxon>Bacillales</taxon>
        <taxon>Bacillaceae</taxon>
        <taxon>Peribacillus</taxon>
    </lineage>
</organism>
<keyword evidence="3" id="KW-1185">Reference proteome</keyword>
<feature type="transmembrane region" description="Helical" evidence="1">
    <location>
        <begin position="6"/>
        <end position="25"/>
    </location>
</feature>
<keyword evidence="1" id="KW-0472">Membrane</keyword>
<reference evidence="2 3" key="1">
    <citation type="submission" date="2021-01" db="EMBL/GenBank/DDBJ databases">
        <title>Genomic Encyclopedia of Type Strains, Phase IV (KMG-IV): sequencing the most valuable type-strain genomes for metagenomic binning, comparative biology and taxonomic classification.</title>
        <authorList>
            <person name="Goeker M."/>
        </authorList>
    </citation>
    <scope>NUCLEOTIDE SEQUENCE [LARGE SCALE GENOMIC DNA]</scope>
    <source>
        <strain evidence="2 3">DSM 105482</strain>
    </source>
</reference>
<keyword evidence="1" id="KW-0812">Transmembrane</keyword>
<sequence length="40" mass="4394">MSASDLIWAVPALLGVGFAFSLYSLSKRPVFQTKGEHKQL</sequence>
<protein>
    <submittedName>
        <fullName evidence="2">Uncharacterized protein</fullName>
    </submittedName>
</protein>
<gene>
    <name evidence="2" type="ORF">JOC77_000829</name>
</gene>
<accession>A0ABS2QF24</accession>
<name>A0ABS2QF24_9BACI</name>
<dbReference type="EMBL" id="JAFBFI010000002">
    <property type="protein sequence ID" value="MBM7691424.1"/>
    <property type="molecule type" value="Genomic_DNA"/>
</dbReference>
<evidence type="ECO:0000256" key="1">
    <source>
        <dbReference type="SAM" id="Phobius"/>
    </source>
</evidence>
<keyword evidence="1" id="KW-1133">Transmembrane helix</keyword>